<evidence type="ECO:0000313" key="2">
    <source>
        <dbReference type="EMBL" id="KAA6310733.1"/>
    </source>
</evidence>
<gene>
    <name evidence="2" type="ORF">EZS27_038016</name>
</gene>
<organism evidence="2">
    <name type="scientific">termite gut metagenome</name>
    <dbReference type="NCBI Taxonomy" id="433724"/>
    <lineage>
        <taxon>unclassified sequences</taxon>
        <taxon>metagenomes</taxon>
        <taxon>organismal metagenomes</taxon>
    </lineage>
</organism>
<dbReference type="AlphaFoldDB" id="A0A5J4PR00"/>
<name>A0A5J4PR00_9ZZZZ</name>
<evidence type="ECO:0000256" key="1">
    <source>
        <dbReference type="SAM" id="MobiDB-lite"/>
    </source>
</evidence>
<accession>A0A5J4PR00</accession>
<proteinExistence type="predicted"/>
<reference evidence="2" key="1">
    <citation type="submission" date="2019-03" db="EMBL/GenBank/DDBJ databases">
        <title>Single cell metagenomics reveals metabolic interactions within the superorganism composed of flagellate Streblomastix strix and complex community of Bacteroidetes bacteria on its surface.</title>
        <authorList>
            <person name="Treitli S.C."/>
            <person name="Kolisko M."/>
            <person name="Husnik F."/>
            <person name="Keeling P."/>
            <person name="Hampl V."/>
        </authorList>
    </citation>
    <scope>NUCLEOTIDE SEQUENCE</scope>
    <source>
        <strain evidence="2">STM</strain>
    </source>
</reference>
<sequence length="80" mass="8857">MEEVRGEAKGKPYQGLIYSTLSDKGEKVGNPFKSSLFGKIVGIPALEKRIEKSTEVIRDKGLKERSKKAIASTMRSSKSR</sequence>
<protein>
    <submittedName>
        <fullName evidence="2">Uncharacterized protein</fullName>
    </submittedName>
</protein>
<dbReference type="EMBL" id="SNRY01007283">
    <property type="protein sequence ID" value="KAA6310733.1"/>
    <property type="molecule type" value="Genomic_DNA"/>
</dbReference>
<comment type="caution">
    <text evidence="2">The sequence shown here is derived from an EMBL/GenBank/DDBJ whole genome shotgun (WGS) entry which is preliminary data.</text>
</comment>
<feature type="region of interest" description="Disordered" evidence="1">
    <location>
        <begin position="61"/>
        <end position="80"/>
    </location>
</feature>